<keyword evidence="1" id="KW-0472">Membrane</keyword>
<feature type="transmembrane region" description="Helical" evidence="1">
    <location>
        <begin position="139"/>
        <end position="160"/>
    </location>
</feature>
<organism evidence="2 3">
    <name type="scientific">Parascaris equorum</name>
    <name type="common">Equine roundworm</name>
    <dbReference type="NCBI Taxonomy" id="6256"/>
    <lineage>
        <taxon>Eukaryota</taxon>
        <taxon>Metazoa</taxon>
        <taxon>Ecdysozoa</taxon>
        <taxon>Nematoda</taxon>
        <taxon>Chromadorea</taxon>
        <taxon>Rhabditida</taxon>
        <taxon>Spirurina</taxon>
        <taxon>Ascaridomorpha</taxon>
        <taxon>Ascaridoidea</taxon>
        <taxon>Ascarididae</taxon>
        <taxon>Parascaris</taxon>
    </lineage>
</organism>
<reference evidence="3" key="1">
    <citation type="submission" date="2022-11" db="UniProtKB">
        <authorList>
            <consortium name="WormBaseParasite"/>
        </authorList>
    </citation>
    <scope>IDENTIFICATION</scope>
</reference>
<accession>A0A914S365</accession>
<sequence length="162" mass="17798">MLGAMRICVFALQCYHGANVAFPEKNVMKALKVVEFGPLASFCRRADGLINAKESWILSCMARTSLGARYCVIFEDKNEGGIRVMDFSKGSECTEVNSGEGKSLSHYMDCCCGSDICNDDTLATPFQQGDFLKPSSMSAVHFFTFTDIIVTVISLIALYLSR</sequence>
<dbReference type="Proteomes" id="UP000887564">
    <property type="component" value="Unplaced"/>
</dbReference>
<keyword evidence="1" id="KW-1133">Transmembrane helix</keyword>
<proteinExistence type="predicted"/>
<evidence type="ECO:0000313" key="2">
    <source>
        <dbReference type="Proteomes" id="UP000887564"/>
    </source>
</evidence>
<evidence type="ECO:0000313" key="3">
    <source>
        <dbReference type="WBParaSite" id="PEQ_0001323001-mRNA-1"/>
    </source>
</evidence>
<dbReference type="WBParaSite" id="PEQ_0001323001-mRNA-1">
    <property type="protein sequence ID" value="PEQ_0001323001-mRNA-1"/>
    <property type="gene ID" value="PEQ_0001323001"/>
</dbReference>
<keyword evidence="1" id="KW-0812">Transmembrane</keyword>
<keyword evidence="2" id="KW-1185">Reference proteome</keyword>
<evidence type="ECO:0000256" key="1">
    <source>
        <dbReference type="SAM" id="Phobius"/>
    </source>
</evidence>
<name>A0A914S365_PAREQ</name>
<protein>
    <submittedName>
        <fullName evidence="3">Uncharacterized protein</fullName>
    </submittedName>
</protein>
<dbReference type="AlphaFoldDB" id="A0A914S365"/>